<dbReference type="GO" id="GO:0051015">
    <property type="term" value="F:actin filament binding"/>
    <property type="evidence" value="ECO:0007669"/>
    <property type="project" value="InterPro"/>
</dbReference>
<gene>
    <name evidence="3" type="ORF">J437_LFUL003300</name>
</gene>
<dbReference type="AlphaFoldDB" id="A0A8K0P885"/>
<feature type="non-terminal residue" evidence="3">
    <location>
        <position position="161"/>
    </location>
</feature>
<name>A0A8K0P885_LADFU</name>
<dbReference type="Proteomes" id="UP000792457">
    <property type="component" value="Unassembled WGS sequence"/>
</dbReference>
<dbReference type="OrthoDB" id="18740at2759"/>
<evidence type="ECO:0000256" key="1">
    <source>
        <dbReference type="ARBA" id="ARBA00022737"/>
    </source>
</evidence>
<dbReference type="Pfam" id="PF00307">
    <property type="entry name" value="CH"/>
    <property type="match status" value="1"/>
</dbReference>
<proteinExistence type="predicted"/>
<dbReference type="GO" id="GO:0030036">
    <property type="term" value="P:actin cytoskeleton organization"/>
    <property type="evidence" value="ECO:0007669"/>
    <property type="project" value="InterPro"/>
</dbReference>
<comment type="caution">
    <text evidence="3">The sequence shown here is derived from an EMBL/GenBank/DDBJ whole genome shotgun (WGS) entry which is preliminary data.</text>
</comment>
<dbReference type="InterPro" id="IPR044801">
    <property type="entry name" value="Filamin"/>
</dbReference>
<feature type="domain" description="Calponin-homology (CH)" evidence="2">
    <location>
        <begin position="98"/>
        <end position="161"/>
    </location>
</feature>
<evidence type="ECO:0000313" key="3">
    <source>
        <dbReference type="EMBL" id="KAG8237576.1"/>
    </source>
</evidence>
<dbReference type="PROSITE" id="PS50021">
    <property type="entry name" value="CH"/>
    <property type="match status" value="1"/>
</dbReference>
<dbReference type="Gene3D" id="1.10.418.10">
    <property type="entry name" value="Calponin-like domain"/>
    <property type="match status" value="3"/>
</dbReference>
<keyword evidence="1" id="KW-0677">Repeat</keyword>
<dbReference type="InterPro" id="IPR001715">
    <property type="entry name" value="CH_dom"/>
</dbReference>
<keyword evidence="4" id="KW-1185">Reference proteome</keyword>
<accession>A0A8K0P885</accession>
<dbReference type="PANTHER" id="PTHR38537:SF13">
    <property type="entry name" value="JITTERBUG, ISOFORM N"/>
    <property type="match status" value="1"/>
</dbReference>
<reference evidence="3" key="2">
    <citation type="submission" date="2017-10" db="EMBL/GenBank/DDBJ databases">
        <title>Ladona fulva Genome sequencing and assembly.</title>
        <authorList>
            <person name="Murali S."/>
            <person name="Richards S."/>
            <person name="Bandaranaike D."/>
            <person name="Bellair M."/>
            <person name="Blankenburg K."/>
            <person name="Chao H."/>
            <person name="Dinh H."/>
            <person name="Doddapaneni H."/>
            <person name="Dugan-Rocha S."/>
            <person name="Elkadiri S."/>
            <person name="Gnanaolivu R."/>
            <person name="Hernandez B."/>
            <person name="Skinner E."/>
            <person name="Javaid M."/>
            <person name="Lee S."/>
            <person name="Li M."/>
            <person name="Ming W."/>
            <person name="Munidasa M."/>
            <person name="Muniz J."/>
            <person name="Nguyen L."/>
            <person name="Hughes D."/>
            <person name="Osuji N."/>
            <person name="Pu L.-L."/>
            <person name="Puazo M."/>
            <person name="Qu C."/>
            <person name="Quiroz J."/>
            <person name="Raj R."/>
            <person name="Weissenberger G."/>
            <person name="Xin Y."/>
            <person name="Zou X."/>
            <person name="Han Y."/>
            <person name="Worley K."/>
            <person name="Muzny D."/>
            <person name="Gibbs R."/>
        </authorList>
    </citation>
    <scope>NUCLEOTIDE SEQUENCE</scope>
    <source>
        <strain evidence="3">Sampled in the wild</strain>
    </source>
</reference>
<organism evidence="3 4">
    <name type="scientific">Ladona fulva</name>
    <name type="common">Scarce chaser dragonfly</name>
    <name type="synonym">Libellula fulva</name>
    <dbReference type="NCBI Taxonomy" id="123851"/>
    <lineage>
        <taxon>Eukaryota</taxon>
        <taxon>Metazoa</taxon>
        <taxon>Ecdysozoa</taxon>
        <taxon>Arthropoda</taxon>
        <taxon>Hexapoda</taxon>
        <taxon>Insecta</taxon>
        <taxon>Pterygota</taxon>
        <taxon>Palaeoptera</taxon>
        <taxon>Odonata</taxon>
        <taxon>Epiprocta</taxon>
        <taxon>Anisoptera</taxon>
        <taxon>Libelluloidea</taxon>
        <taxon>Libellulidae</taxon>
        <taxon>Ladona</taxon>
    </lineage>
</organism>
<dbReference type="SUPFAM" id="SSF47576">
    <property type="entry name" value="Calponin-homology domain, CH-domain"/>
    <property type="match status" value="2"/>
</dbReference>
<reference evidence="3" key="1">
    <citation type="submission" date="2013-04" db="EMBL/GenBank/DDBJ databases">
        <authorList>
            <person name="Qu J."/>
            <person name="Murali S.C."/>
            <person name="Bandaranaike D."/>
            <person name="Bellair M."/>
            <person name="Blankenburg K."/>
            <person name="Chao H."/>
            <person name="Dinh H."/>
            <person name="Doddapaneni H."/>
            <person name="Downs B."/>
            <person name="Dugan-Rocha S."/>
            <person name="Elkadiri S."/>
            <person name="Gnanaolivu R.D."/>
            <person name="Hernandez B."/>
            <person name="Javaid M."/>
            <person name="Jayaseelan J.C."/>
            <person name="Lee S."/>
            <person name="Li M."/>
            <person name="Ming W."/>
            <person name="Munidasa M."/>
            <person name="Muniz J."/>
            <person name="Nguyen L."/>
            <person name="Ongeri F."/>
            <person name="Osuji N."/>
            <person name="Pu L.-L."/>
            <person name="Puazo M."/>
            <person name="Qu C."/>
            <person name="Quiroz J."/>
            <person name="Raj R."/>
            <person name="Weissenberger G."/>
            <person name="Xin Y."/>
            <person name="Zou X."/>
            <person name="Han Y."/>
            <person name="Richards S."/>
            <person name="Worley K."/>
            <person name="Muzny D."/>
            <person name="Gibbs R."/>
        </authorList>
    </citation>
    <scope>NUCLEOTIDE SEQUENCE</scope>
    <source>
        <strain evidence="3">Sampled in the wild</strain>
    </source>
</reference>
<protein>
    <recommendedName>
        <fullName evidence="2">Calponin-homology (CH) domain-containing protein</fullName>
    </recommendedName>
</protein>
<evidence type="ECO:0000313" key="4">
    <source>
        <dbReference type="Proteomes" id="UP000792457"/>
    </source>
</evidence>
<dbReference type="PANTHER" id="PTHR38537">
    <property type="entry name" value="JITTERBUG, ISOFORM N"/>
    <property type="match status" value="1"/>
</dbReference>
<evidence type="ECO:0000259" key="2">
    <source>
        <dbReference type="PROSITE" id="PS50021"/>
    </source>
</evidence>
<dbReference type="EMBL" id="KZ309189">
    <property type="protein sequence ID" value="KAG8237576.1"/>
    <property type="molecule type" value="Genomic_DNA"/>
</dbReference>
<sequence length="161" mass="18371">MGLIWSLIVRYQIGRSKFPPKKLMLAWLQAVIPERRVGNFTTDWNSGILLVANCRRAMEIARREFGIPMVLEPEYLASPFLDELSGMTYLSYFMKEDSPGFHATLRWVNSKLPQTSSVRNFTKEWNDGKVLCSLVRSLGGPVPGYDKLSSEPSQWEANLNL</sequence>
<dbReference type="InterPro" id="IPR036872">
    <property type="entry name" value="CH_dom_sf"/>
</dbReference>